<name>A0A2H0BVG4_9BACT</name>
<dbReference type="Proteomes" id="UP000231246">
    <property type="component" value="Unassembled WGS sequence"/>
</dbReference>
<comment type="caution">
    <text evidence="1">The sequence shown here is derived from an EMBL/GenBank/DDBJ whole genome shotgun (WGS) entry which is preliminary data.</text>
</comment>
<organism evidence="1 2">
    <name type="scientific">Candidatus Roizmanbacteria bacterium CG22_combo_CG10-13_8_21_14_all_38_20</name>
    <dbReference type="NCBI Taxonomy" id="1974862"/>
    <lineage>
        <taxon>Bacteria</taxon>
        <taxon>Candidatus Roizmaniibacteriota</taxon>
    </lineage>
</organism>
<evidence type="ECO:0000313" key="2">
    <source>
        <dbReference type="Proteomes" id="UP000231246"/>
    </source>
</evidence>
<dbReference type="Pfam" id="PF08843">
    <property type="entry name" value="AbiEii"/>
    <property type="match status" value="1"/>
</dbReference>
<gene>
    <name evidence="1" type="ORF">COW99_02785</name>
</gene>
<dbReference type="EMBL" id="PCTA01000019">
    <property type="protein sequence ID" value="PIP61673.1"/>
    <property type="molecule type" value="Genomic_DNA"/>
</dbReference>
<dbReference type="InterPro" id="IPR014942">
    <property type="entry name" value="AbiEii"/>
</dbReference>
<evidence type="ECO:0008006" key="3">
    <source>
        <dbReference type="Google" id="ProtNLM"/>
    </source>
</evidence>
<dbReference type="Gene3D" id="3.10.450.620">
    <property type="entry name" value="JHP933, nucleotidyltransferase-like core domain"/>
    <property type="match status" value="1"/>
</dbReference>
<evidence type="ECO:0000313" key="1">
    <source>
        <dbReference type="EMBL" id="PIP61673.1"/>
    </source>
</evidence>
<reference evidence="1 2" key="1">
    <citation type="submission" date="2017-09" db="EMBL/GenBank/DDBJ databases">
        <title>Depth-based differentiation of microbial function through sediment-hosted aquifers and enrichment of novel symbionts in the deep terrestrial subsurface.</title>
        <authorList>
            <person name="Probst A.J."/>
            <person name="Ladd B."/>
            <person name="Jarett J.K."/>
            <person name="Geller-Mcgrath D.E."/>
            <person name="Sieber C.M."/>
            <person name="Emerson J.B."/>
            <person name="Anantharaman K."/>
            <person name="Thomas B.C."/>
            <person name="Malmstrom R."/>
            <person name="Stieglmeier M."/>
            <person name="Klingl A."/>
            <person name="Woyke T."/>
            <person name="Ryan C.M."/>
            <person name="Banfield J.F."/>
        </authorList>
    </citation>
    <scope>NUCLEOTIDE SEQUENCE [LARGE SCALE GENOMIC DNA]</scope>
    <source>
        <strain evidence="1">CG22_combo_CG10-13_8_21_14_all_38_20</strain>
    </source>
</reference>
<proteinExistence type="predicted"/>
<sequence length="282" mass="33268">MKVILNYSKEIANKERKKSSNLLYIRSAIKEYLQILVLQYIYTTNDFKTNFIFTGGTCLRHFYGIDRLSEDLDFDYLEFINSEEIANRIEQYFISSLKYPSLKISIKQQGKQILLKFPLLRELRIAGKSESELLYIKIDLTPLIGSSYRTEKTSKSAFGYNFVTLHYDLPSLFAGKVSAILTRNLLTGRENKQTIKGRDFYDLLWYLKNDVRINIPFLREKMSDSTLNIKELIKLIDDKVNETCTKYKNNFKNDLIPFISNTSFITDYVDNYLEEYKRYSFK</sequence>
<protein>
    <recommendedName>
        <fullName evidence="3">Nucleotidyl transferase AbiEii/AbiGii toxin family protein</fullName>
    </recommendedName>
</protein>
<dbReference type="AlphaFoldDB" id="A0A2H0BVG4"/>
<accession>A0A2H0BVG4</accession>